<evidence type="ECO:0000313" key="1">
    <source>
        <dbReference type="EMBL" id="KAL3791672.1"/>
    </source>
</evidence>
<evidence type="ECO:0000313" key="2">
    <source>
        <dbReference type="Proteomes" id="UP001516023"/>
    </source>
</evidence>
<comment type="caution">
    <text evidence="1">The sequence shown here is derived from an EMBL/GenBank/DDBJ whole genome shotgun (WGS) entry which is preliminary data.</text>
</comment>
<proteinExistence type="predicted"/>
<keyword evidence="2" id="KW-1185">Reference proteome</keyword>
<organism evidence="1 2">
    <name type="scientific">Cyclotella cryptica</name>
    <dbReference type="NCBI Taxonomy" id="29204"/>
    <lineage>
        <taxon>Eukaryota</taxon>
        <taxon>Sar</taxon>
        <taxon>Stramenopiles</taxon>
        <taxon>Ochrophyta</taxon>
        <taxon>Bacillariophyta</taxon>
        <taxon>Coscinodiscophyceae</taxon>
        <taxon>Thalassiosirophycidae</taxon>
        <taxon>Stephanodiscales</taxon>
        <taxon>Stephanodiscaceae</taxon>
        <taxon>Cyclotella</taxon>
    </lineage>
</organism>
<name>A0ABD3PUZ0_9STRA</name>
<dbReference type="EMBL" id="JABMIG020000111">
    <property type="protein sequence ID" value="KAL3791672.1"/>
    <property type="molecule type" value="Genomic_DNA"/>
</dbReference>
<dbReference type="Proteomes" id="UP001516023">
    <property type="component" value="Unassembled WGS sequence"/>
</dbReference>
<protein>
    <submittedName>
        <fullName evidence="1">Uncharacterized protein</fullName>
    </submittedName>
</protein>
<accession>A0ABD3PUZ0</accession>
<gene>
    <name evidence="1" type="ORF">HJC23_003929</name>
</gene>
<sequence length="850" mass="96522">MQIASGKRYLRQHNPNSWSSSILTIRANILCLGMSYPSVEKALDECQLRSNLHVQHNEPSVEQAIELVRRRILSTIDGRDYARIKALEANNDMLAFTVSKEQGGPYEPKRHLNADFNSRTFLEQMKKQWGMGYGRKPIKFKQVILDYYWIPPGTWASNHWKQSFFKVNLPELVNQKLLNYGDLDTDTRYVSVSKDISGGDYVTSNAGVVYLPFCENCFVEVVACFNSLAKVFSISFLAKDELDEHTLWKATNTICAETMQVWLEKKLDQEEEYCTLTRKKLVHGSAIGSTTVTKEDVLTVFDRINNVKDIRMIKLTALRMYHPDYQKGMKWPTGLLGVEKGGYIGLLNNRRQAIAKASASSAPNPGPARPIKAPPLRAKKEDFLNRLAVMLSHGNGPAIEISHAGPIVIRSREQLLHILPFYFDFSDWATFQEQLHFSGFKRRRGLPSCPNEEHHDLYFNKANCATLRSIIRARKATLPTNHSLPGHSPGLVNLLNDDTIESIQFYEPGCIEIRDKEHLLQRLPQFYRADITWDHFVSELHNCGYKMILFSGGSRFKYVKASLNPRKCTNHAVTDLCKHQAVKPTLHISAAAGKVDKKSVENIVNSQGIVLHLKNATYKRIMFDHFRLMSGTKANRKELAQKVLKLLKKTALDNSFANAEGFERKDPSSHYLFRFDYYQKHIFPVSDDEALKQILNDIVRRKVTASQWMEHTIRRTTSRHSSIVCNNSTAVQKAANTIATETEHDESSVPVAAVWNANNTTKPQRELPTLLSGDHLSKLYQSHLMSAAEDQKQECDHRQSQSSLLSILNGKNEGISNSANVTLSSNFRVDSSFIEAVFEHFLDQIGPHTN</sequence>
<dbReference type="AlphaFoldDB" id="A0ABD3PUZ0"/>
<reference evidence="1 2" key="1">
    <citation type="journal article" date="2020" name="G3 (Bethesda)">
        <title>Improved Reference Genome for Cyclotella cryptica CCMP332, a Model for Cell Wall Morphogenesis, Salinity Adaptation, and Lipid Production in Diatoms (Bacillariophyta).</title>
        <authorList>
            <person name="Roberts W.R."/>
            <person name="Downey K.M."/>
            <person name="Ruck E.C."/>
            <person name="Traller J.C."/>
            <person name="Alverson A.J."/>
        </authorList>
    </citation>
    <scope>NUCLEOTIDE SEQUENCE [LARGE SCALE GENOMIC DNA]</scope>
    <source>
        <strain evidence="1 2">CCMP332</strain>
    </source>
</reference>